<evidence type="ECO:0000256" key="1">
    <source>
        <dbReference type="SAM" id="MobiDB-lite"/>
    </source>
</evidence>
<evidence type="ECO:0000313" key="2">
    <source>
        <dbReference type="EMBL" id="ACB66807.1"/>
    </source>
</evidence>
<feature type="region of interest" description="Disordered" evidence="1">
    <location>
        <begin position="1"/>
        <end position="24"/>
    </location>
</feature>
<gene>
    <name evidence="2" type="ordered locus">BamMC406_4346</name>
</gene>
<accession>B1YWU5</accession>
<proteinExistence type="predicted"/>
<dbReference type="Proteomes" id="UP000001680">
    <property type="component" value="Chromosome 2"/>
</dbReference>
<dbReference type="AlphaFoldDB" id="B1YWU5"/>
<dbReference type="EMBL" id="CP001026">
    <property type="protein sequence ID" value="ACB66807.1"/>
    <property type="molecule type" value="Genomic_DNA"/>
</dbReference>
<sequence>MSNLSASASTPEAPRRGAPVMRGVFARSRRTCNTITLAAS</sequence>
<feature type="compositionally biased region" description="Polar residues" evidence="1">
    <location>
        <begin position="1"/>
        <end position="10"/>
    </location>
</feature>
<dbReference type="HOGENOM" id="CLU_3286034_0_0_4"/>
<organism evidence="2 3">
    <name type="scientific">Burkholderia ambifaria (strain MC40-6)</name>
    <dbReference type="NCBI Taxonomy" id="398577"/>
    <lineage>
        <taxon>Bacteria</taxon>
        <taxon>Pseudomonadati</taxon>
        <taxon>Pseudomonadota</taxon>
        <taxon>Betaproteobacteria</taxon>
        <taxon>Burkholderiales</taxon>
        <taxon>Burkholderiaceae</taxon>
        <taxon>Burkholderia</taxon>
        <taxon>Burkholderia cepacia complex</taxon>
    </lineage>
</organism>
<protein>
    <submittedName>
        <fullName evidence="2">Uncharacterized protein</fullName>
    </submittedName>
</protein>
<dbReference type="KEGG" id="bac:BamMC406_4346"/>
<evidence type="ECO:0000313" key="3">
    <source>
        <dbReference type="Proteomes" id="UP000001680"/>
    </source>
</evidence>
<name>B1YWU5_BURA4</name>
<reference evidence="3" key="1">
    <citation type="submission" date="2008-04" db="EMBL/GenBank/DDBJ databases">
        <title>Complete sequence of chromosome 2 of Burkholderia ambifaria MC40-6.</title>
        <authorList>
            <person name="Copeland A."/>
            <person name="Lucas S."/>
            <person name="Lapidus A."/>
            <person name="Glavina del Rio T."/>
            <person name="Dalin E."/>
            <person name="Tice H."/>
            <person name="Pitluck S."/>
            <person name="Chain P."/>
            <person name="Malfatti S."/>
            <person name="Shin M."/>
            <person name="Vergez L."/>
            <person name="Lang D."/>
            <person name="Schmutz J."/>
            <person name="Larimer F."/>
            <person name="Land M."/>
            <person name="Hauser L."/>
            <person name="Kyrpides N."/>
            <person name="Lykidis A."/>
            <person name="Ramette A."/>
            <person name="Konstantinidis K."/>
            <person name="Tiedje J."/>
            <person name="Richardson P."/>
        </authorList>
    </citation>
    <scope>NUCLEOTIDE SEQUENCE [LARGE SCALE GENOMIC DNA]</scope>
    <source>
        <strain evidence="3">MC40-6</strain>
    </source>
</reference>